<name>A0A8B6GLR7_MYTGA</name>
<dbReference type="SMART" id="SM00248">
    <property type="entry name" value="ANK"/>
    <property type="match status" value="3"/>
</dbReference>
<dbReference type="Proteomes" id="UP000596742">
    <property type="component" value="Unassembled WGS sequence"/>
</dbReference>
<accession>A0A8B6GLR7</accession>
<feature type="region of interest" description="Disordered" evidence="2">
    <location>
        <begin position="1182"/>
        <end position="1295"/>
    </location>
</feature>
<feature type="compositionally biased region" description="Polar residues" evidence="2">
    <location>
        <begin position="888"/>
        <end position="897"/>
    </location>
</feature>
<keyword evidence="1" id="KW-0040">ANK repeat</keyword>
<evidence type="ECO:0000256" key="2">
    <source>
        <dbReference type="SAM" id="MobiDB-lite"/>
    </source>
</evidence>
<dbReference type="EMBL" id="UYJE01008635">
    <property type="protein sequence ID" value="VDI65674.1"/>
    <property type="molecule type" value="Genomic_DNA"/>
</dbReference>
<protein>
    <submittedName>
        <fullName evidence="4">Ankyrin repeat and SOCS box protein 3</fullName>
    </submittedName>
</protein>
<proteinExistence type="predicted"/>
<dbReference type="Pfam" id="PF17517">
    <property type="entry name" value="IgGFc_binding"/>
    <property type="match status" value="1"/>
</dbReference>
<dbReference type="PANTHER" id="PTHR46534:SF1">
    <property type="entry name" value="IGGFC-BINDING PROTEIN N-TERMINAL DOMAIN-CONTAINING PROTEIN"/>
    <property type="match status" value="1"/>
</dbReference>
<dbReference type="SMART" id="SM00254">
    <property type="entry name" value="ShKT"/>
    <property type="match status" value="3"/>
</dbReference>
<dbReference type="InterPro" id="IPR002110">
    <property type="entry name" value="Ankyrin_rpt"/>
</dbReference>
<evidence type="ECO:0000313" key="5">
    <source>
        <dbReference type="Proteomes" id="UP000596742"/>
    </source>
</evidence>
<dbReference type="Gene3D" id="1.25.40.20">
    <property type="entry name" value="Ankyrin repeat-containing domain"/>
    <property type="match status" value="1"/>
</dbReference>
<dbReference type="InterPro" id="IPR035234">
    <property type="entry name" value="IgGFc-bd_N"/>
</dbReference>
<feature type="compositionally biased region" description="Low complexity" evidence="2">
    <location>
        <begin position="1203"/>
        <end position="1295"/>
    </location>
</feature>
<feature type="compositionally biased region" description="Low complexity" evidence="2">
    <location>
        <begin position="924"/>
        <end position="950"/>
    </location>
</feature>
<dbReference type="OrthoDB" id="6142117at2759"/>
<reference evidence="4" key="1">
    <citation type="submission" date="2018-11" db="EMBL/GenBank/DDBJ databases">
        <authorList>
            <person name="Alioto T."/>
            <person name="Alioto T."/>
        </authorList>
    </citation>
    <scope>NUCLEOTIDE SEQUENCE</scope>
</reference>
<dbReference type="CDD" id="cd00117">
    <property type="entry name" value="TFP"/>
    <property type="match status" value="1"/>
</dbReference>
<dbReference type="PANTHER" id="PTHR46534">
    <property type="entry name" value="IGGFC_BINDING DOMAIN-CONTAINING PROTEIN"/>
    <property type="match status" value="1"/>
</dbReference>
<organism evidence="4 5">
    <name type="scientific">Mytilus galloprovincialis</name>
    <name type="common">Mediterranean mussel</name>
    <dbReference type="NCBI Taxonomy" id="29158"/>
    <lineage>
        <taxon>Eukaryota</taxon>
        <taxon>Metazoa</taxon>
        <taxon>Spiralia</taxon>
        <taxon>Lophotrochozoa</taxon>
        <taxon>Mollusca</taxon>
        <taxon>Bivalvia</taxon>
        <taxon>Autobranchia</taxon>
        <taxon>Pteriomorphia</taxon>
        <taxon>Mytilida</taxon>
        <taxon>Mytiloidea</taxon>
        <taxon>Mytilidae</taxon>
        <taxon>Mytilinae</taxon>
        <taxon>Mytilus</taxon>
    </lineage>
</organism>
<keyword evidence="5" id="KW-1185">Reference proteome</keyword>
<dbReference type="SUPFAM" id="SSF48403">
    <property type="entry name" value="Ankyrin repeat"/>
    <property type="match status" value="1"/>
</dbReference>
<dbReference type="InterPro" id="IPR003582">
    <property type="entry name" value="ShKT_dom"/>
</dbReference>
<dbReference type="PROSITE" id="PS50088">
    <property type="entry name" value="ANK_REPEAT"/>
    <property type="match status" value="1"/>
</dbReference>
<feature type="compositionally biased region" description="Low complexity" evidence="2">
    <location>
        <begin position="1182"/>
        <end position="1195"/>
    </location>
</feature>
<dbReference type="InterPro" id="IPR036770">
    <property type="entry name" value="Ankyrin_rpt-contain_sf"/>
</dbReference>
<evidence type="ECO:0000259" key="3">
    <source>
        <dbReference type="SMART" id="SM00254"/>
    </source>
</evidence>
<dbReference type="InterPro" id="IPR045860">
    <property type="entry name" value="Snake_toxin-like_sf"/>
</dbReference>
<evidence type="ECO:0000313" key="4">
    <source>
        <dbReference type="EMBL" id="VDI65674.1"/>
    </source>
</evidence>
<sequence length="1587" mass="174932">MDGIETYQATCASVETKEIYQSTCASVGMAARYGDLGRVQQLIWHGDPVDIQDSRGWIPVHDAAANGNTGCLDFLLRQDINVEFKTLLGGETPLLLAARGGHFECCRTLIRYSANVNTTTKENFAPLWEVGYGAQLDICTGQELTPIFLASLFGHKDCLSVLLDMVKDKGIPMSKISTYIWQPEHKEIISTTENNELAPISKTENNELVLISKTENNELAPMTKTENNELAPISKTENNELAPISKTESRLSFEVTKTMKTSTDFQDFGTSPLDSELCEKAICATQNVELAQNYNSQTFVSFQVTKTSTDFQDLETIPLVSGPCEEVVSTIGNNELAPISKSESLLSFEVTKTSTDFLNFEDRLSDFESCEEVVSAIVNNEIAPISKPESLLSFEVTKTSTDCLHLEDRLSEIDSCEGVICASRNNKGVPISKSESLWWFEVTKTSTDFQELETRRLDSGKRKKQNLVHIQQIRTQINKQFNNVEKEMIKDPARTIINVKLDLQKIIKTGGNNIRGCCISAYCDLFFTDHKMLKVVPSKGRLSYNMMFGHSSWFGVIFIHDKTVAITSGGSLKKTGIHIIDVENQKKIKFINLHNRPWAINAGRFQEIMTVKGLVIATILFAWISPSEERGLFCYTCFKARNPDLCHADTQCELEKNDQLCGTRRYMDIYGHTTYEKGCVPKVMCPNSRNIAQFSPVGRRRRRQAIDVIQCCDTDYCNKDHFKPALTTPVPDVSTGSCQSQDVEHCTVWAHALKLDICNEPKVANNLCRHFCGRCGVEVTTDRQKVCIDQSICPVLSKSFSICSDELTAVHICPQTCKRCGDFLPSTNSMPSEKMTTVKSILTSQTAGTNESTACKDLLSRYNEKIICSDKLISKICPITCNTSGTVQSSMNSTDMPTSGGATSDGTTTVSNRITPITGIPNFSGNGSSNNSSGITKTNNNTSPTASTTSLPVKTHPHCRDLDPNCPYLQKSVNICSNAEVALGIGCHLTCGYCSNHFPCADLDGSTKYCQYESRDVVCYDEQSVFKSQCYSTCGRCNLFCDINPLLCQPIKTSTPPGDKACKDHDTQHYCKDINIDVDCFNEQHIITSGCYSTCHRCDLDPNSGVTLPVVTMDSTVALVTKEPGNFQTTPSGDKSCLDHENQHMHYCHLLDTDIVCENELYIKSYGCFSTCSRCDLLNSPTTTNSELSTSLETTTIKDEATSESSTTNELSTTEEWSTTDAEISTTDEVSSTDDVSTTEEVSTTGEVSTTDELSTTEEATTESISTTEETTLEATTEQTTESMTTTVEQTTTAEQTTTVDPFAACKGPISKNTGQFYLMRNNGFLSFMSTFKLHLSSSKVKCKTDLYALYKDSITNEGFFVLPKEKLSTSYVIPSFVPSGVGESFIGIVATSVDTDVNITLKLLEKTETISYNNTKYGDGDTISIHLPERGTIELPSNTDLTGTVVQSNKAIGVQSGVDGAKVPVNSGLMNQLLEMVPPVKELGTSFFIPPLFDNKQFILRLIAAHPNTSITLLGKHFKQATKVVDKIGGYIDINSNASIKVESDKPVMAVYYQQGETKPVVPFMVIIKPEGKLGEFRSLQFPMMV</sequence>
<feature type="compositionally biased region" description="Low complexity" evidence="2">
    <location>
        <begin position="898"/>
        <end position="911"/>
    </location>
</feature>
<feature type="domain" description="ShKT" evidence="3">
    <location>
        <begin position="786"/>
        <end position="821"/>
    </location>
</feature>
<dbReference type="PROSITE" id="PS50297">
    <property type="entry name" value="ANK_REP_REGION"/>
    <property type="match status" value="1"/>
</dbReference>
<feature type="domain" description="ShKT" evidence="3">
    <location>
        <begin position="999"/>
        <end position="1038"/>
    </location>
</feature>
<dbReference type="SUPFAM" id="SSF57302">
    <property type="entry name" value="Snake toxin-like"/>
    <property type="match status" value="1"/>
</dbReference>
<feature type="region of interest" description="Disordered" evidence="2">
    <location>
        <begin position="888"/>
        <end position="955"/>
    </location>
</feature>
<comment type="caution">
    <text evidence="4">The sequence shown here is derived from an EMBL/GenBank/DDBJ whole genome shotgun (WGS) entry which is preliminary data.</text>
</comment>
<dbReference type="Pfam" id="PF12796">
    <property type="entry name" value="Ank_2"/>
    <property type="match status" value="1"/>
</dbReference>
<feature type="domain" description="ShKT" evidence="3">
    <location>
        <begin position="958"/>
        <end position="995"/>
    </location>
</feature>
<gene>
    <name evidence="4" type="ORF">MGAL_10B001244</name>
</gene>
<evidence type="ECO:0000256" key="1">
    <source>
        <dbReference type="PROSITE-ProRule" id="PRU00023"/>
    </source>
</evidence>
<feature type="repeat" description="ANK" evidence="1">
    <location>
        <begin position="89"/>
        <end position="121"/>
    </location>
</feature>